<protein>
    <submittedName>
        <fullName evidence="1">Uncharacterized protein</fullName>
    </submittedName>
</protein>
<name>A0A0F9D387_9ZZZZ</name>
<comment type="caution">
    <text evidence="1">The sequence shown here is derived from an EMBL/GenBank/DDBJ whole genome shotgun (WGS) entry which is preliminary data.</text>
</comment>
<organism evidence="1">
    <name type="scientific">marine sediment metagenome</name>
    <dbReference type="NCBI Taxonomy" id="412755"/>
    <lineage>
        <taxon>unclassified sequences</taxon>
        <taxon>metagenomes</taxon>
        <taxon>ecological metagenomes</taxon>
    </lineage>
</organism>
<reference evidence="1" key="1">
    <citation type="journal article" date="2015" name="Nature">
        <title>Complex archaea that bridge the gap between prokaryotes and eukaryotes.</title>
        <authorList>
            <person name="Spang A."/>
            <person name="Saw J.H."/>
            <person name="Jorgensen S.L."/>
            <person name="Zaremba-Niedzwiedzka K."/>
            <person name="Martijn J."/>
            <person name="Lind A.E."/>
            <person name="van Eijk R."/>
            <person name="Schleper C."/>
            <person name="Guy L."/>
            <person name="Ettema T.J."/>
        </authorList>
    </citation>
    <scope>NUCLEOTIDE SEQUENCE</scope>
</reference>
<dbReference type="EMBL" id="LAZR01033402">
    <property type="protein sequence ID" value="KKL48191.1"/>
    <property type="molecule type" value="Genomic_DNA"/>
</dbReference>
<feature type="non-terminal residue" evidence="1">
    <location>
        <position position="1"/>
    </location>
</feature>
<accession>A0A0F9D387</accession>
<proteinExistence type="predicted"/>
<sequence>SIADLPALWAYMSSDTYHDDVRAIDKSLKVRGPLIRIPFDVAHWQKVAAEKYPNGLPKPYSDDPTQWIFHGRPEAAETNEDGISAPLQVAVARLLGYRWPAELDDEMELSDEARALVRRCDELLDLVDDDGIVGIPPVRGELVAADRVREVLARAYGDEWSPVKEGQLLADAGFANKTLDQWLRDGFFKQHCKLFQNRPFIWHIWDGHKTGFQALVNYHRLADGEQGYKLLQTLAFTYLGDWIRGLEAAQGSDGTAETRLIHARALQKNLHNLLDGQSPHDIFIRWKPREAQPIGWRPDLNDGVRMNIRPFMTVEQPGAKKGSGVLREKPNIRWGKDRGKDVESAPWYNLGLKYGANPWDRINDHHLTLEEKQKGRKT</sequence>
<gene>
    <name evidence="1" type="ORF">LCGC14_2327990</name>
</gene>
<evidence type="ECO:0000313" key="1">
    <source>
        <dbReference type="EMBL" id="KKL48191.1"/>
    </source>
</evidence>
<dbReference type="AlphaFoldDB" id="A0A0F9D387"/>